<dbReference type="AlphaFoldDB" id="D3E1B1"/>
<accession>D3E1B1</accession>
<protein>
    <submittedName>
        <fullName evidence="2">Uncharacterized protein</fullName>
    </submittedName>
</protein>
<dbReference type="STRING" id="634498.mru_0543"/>
<gene>
    <name evidence="2" type="ordered locus">mru_0543</name>
</gene>
<keyword evidence="1" id="KW-1133">Transmembrane helix</keyword>
<keyword evidence="1" id="KW-0472">Membrane</keyword>
<dbReference type="RefSeq" id="WP_012955345.1">
    <property type="nucleotide sequence ID" value="NC_013790.1"/>
</dbReference>
<dbReference type="HOGENOM" id="CLU_092683_0_0_2"/>
<dbReference type="OrthoDB" id="75117at2157"/>
<dbReference type="Proteomes" id="UP000008680">
    <property type="component" value="Chromosome"/>
</dbReference>
<dbReference type="GeneID" id="8770184"/>
<organism evidence="2 3">
    <name type="scientific">Methanobrevibacter ruminantium (strain ATCC 35063 / DSM 1093 / JCM 13430 / OCM 146 / M1)</name>
    <name type="common">Methanobacterium ruminantium</name>
    <dbReference type="NCBI Taxonomy" id="634498"/>
    <lineage>
        <taxon>Archaea</taxon>
        <taxon>Methanobacteriati</taxon>
        <taxon>Methanobacteriota</taxon>
        <taxon>Methanomada group</taxon>
        <taxon>Methanobacteria</taxon>
        <taxon>Methanobacteriales</taxon>
        <taxon>Methanobacteriaceae</taxon>
        <taxon>Methanobrevibacter</taxon>
    </lineage>
</organism>
<proteinExistence type="predicted"/>
<sequence>MKKPGILNKITIIDILIIICIIGAVGFAVYHMVDDDSTKASATSFDYSTNNKMLETYMNYYKDGKIVTSSLIGTKSNTGEKIEMNGTVLWLGDNQNDKVNIEINNDGKPILAGFYKDTPNADVFIEQISLETNGDSYANITDFVVSPKEIKNLKEIISKIPNDTEYEISTSIAIDDLDSVTAQKLANALNKNKKPCIVLKNSGTVILEVNRANQTDFEIADNVLGDFKGQTSEIQIRIYNSTAQDSIDIQNAFNVLSIANTSH</sequence>
<keyword evidence="3" id="KW-1185">Reference proteome</keyword>
<reference evidence="2 3" key="1">
    <citation type="journal article" date="2010" name="PLoS ONE">
        <title>The genome sequence of the rumen methanogen Methanobrevibacter ruminantium reveals new possibilities for controlling ruminant methane emissions.</title>
        <authorList>
            <person name="Leahy S.C."/>
            <person name="Kelly W.J."/>
            <person name="Altermann E."/>
            <person name="Ronimus R.S."/>
            <person name="Yeoman C.J."/>
            <person name="Pacheco D.M."/>
            <person name="Li D."/>
            <person name="Kong Z."/>
            <person name="McTavish S."/>
            <person name="Sang C."/>
            <person name="Lambie S.C."/>
            <person name="Janssen P.H."/>
            <person name="Dey D."/>
            <person name="Attwood G.T."/>
        </authorList>
    </citation>
    <scope>NUCLEOTIDE SEQUENCE [LARGE SCALE GENOMIC DNA]</scope>
    <source>
        <strain evidence="3">ATCC 35063 / DSM 1093 / JCM 13430 / OCM 146 / M1</strain>
    </source>
</reference>
<dbReference type="KEGG" id="mru:mru_0543"/>
<evidence type="ECO:0000313" key="3">
    <source>
        <dbReference type="Proteomes" id="UP000008680"/>
    </source>
</evidence>
<feature type="transmembrane region" description="Helical" evidence="1">
    <location>
        <begin position="12"/>
        <end position="33"/>
    </location>
</feature>
<dbReference type="EMBL" id="CP001719">
    <property type="protein sequence ID" value="ADC46394.1"/>
    <property type="molecule type" value="Genomic_DNA"/>
</dbReference>
<keyword evidence="1" id="KW-0812">Transmembrane</keyword>
<dbReference type="eggNOG" id="arCOG03414">
    <property type="taxonomic scope" value="Archaea"/>
</dbReference>
<evidence type="ECO:0000313" key="2">
    <source>
        <dbReference type="EMBL" id="ADC46394.1"/>
    </source>
</evidence>
<dbReference type="PATRIC" id="fig|634498.28.peg.545"/>
<evidence type="ECO:0000256" key="1">
    <source>
        <dbReference type="SAM" id="Phobius"/>
    </source>
</evidence>
<name>D3E1B1_METRM</name>